<protein>
    <submittedName>
        <fullName evidence="2">Uncharacterized protein</fullName>
    </submittedName>
</protein>
<dbReference type="AlphaFoldDB" id="A0A4C1UWB3"/>
<keyword evidence="3" id="KW-1185">Reference proteome</keyword>
<sequence length="203" mass="22844">MRVRRLTTFSRLRTSGKLNSKIEYSILGAHRKYKYLLRYVPRANVVPVACASRVDAESAADRHINLRRPRARRRAAVVNPIPKKKSISKRITHRGHRKEIGLCDATPVQRAQRTRPAAYIARARRRRGTARPPSAPPARRRTPANSPTGPRAPSCAAAVDFNEHLTTYTLNVRGYLTTLSDVYSIPNHEAIAVEARQRGVLLD</sequence>
<reference evidence="2 3" key="1">
    <citation type="journal article" date="2019" name="Commun. Biol.">
        <title>The bagworm genome reveals a unique fibroin gene that provides high tensile strength.</title>
        <authorList>
            <person name="Kono N."/>
            <person name="Nakamura H."/>
            <person name="Ohtoshi R."/>
            <person name="Tomita M."/>
            <person name="Numata K."/>
            <person name="Arakawa K."/>
        </authorList>
    </citation>
    <scope>NUCLEOTIDE SEQUENCE [LARGE SCALE GENOMIC DNA]</scope>
</reference>
<evidence type="ECO:0000313" key="3">
    <source>
        <dbReference type="Proteomes" id="UP000299102"/>
    </source>
</evidence>
<evidence type="ECO:0000313" key="2">
    <source>
        <dbReference type="EMBL" id="GBP30725.1"/>
    </source>
</evidence>
<organism evidence="2 3">
    <name type="scientific">Eumeta variegata</name>
    <name type="common">Bagworm moth</name>
    <name type="synonym">Eumeta japonica</name>
    <dbReference type="NCBI Taxonomy" id="151549"/>
    <lineage>
        <taxon>Eukaryota</taxon>
        <taxon>Metazoa</taxon>
        <taxon>Ecdysozoa</taxon>
        <taxon>Arthropoda</taxon>
        <taxon>Hexapoda</taxon>
        <taxon>Insecta</taxon>
        <taxon>Pterygota</taxon>
        <taxon>Neoptera</taxon>
        <taxon>Endopterygota</taxon>
        <taxon>Lepidoptera</taxon>
        <taxon>Glossata</taxon>
        <taxon>Ditrysia</taxon>
        <taxon>Tineoidea</taxon>
        <taxon>Psychidae</taxon>
        <taxon>Oiketicinae</taxon>
        <taxon>Eumeta</taxon>
    </lineage>
</organism>
<dbReference type="EMBL" id="BGZK01000236">
    <property type="protein sequence ID" value="GBP30725.1"/>
    <property type="molecule type" value="Genomic_DNA"/>
</dbReference>
<accession>A0A4C1UWB3</accession>
<proteinExistence type="predicted"/>
<gene>
    <name evidence="2" type="ORF">EVAR_75949_1</name>
</gene>
<dbReference type="Proteomes" id="UP000299102">
    <property type="component" value="Unassembled WGS sequence"/>
</dbReference>
<feature type="region of interest" description="Disordered" evidence="1">
    <location>
        <begin position="123"/>
        <end position="153"/>
    </location>
</feature>
<evidence type="ECO:0000256" key="1">
    <source>
        <dbReference type="SAM" id="MobiDB-lite"/>
    </source>
</evidence>
<name>A0A4C1UWB3_EUMVA</name>
<comment type="caution">
    <text evidence="2">The sequence shown here is derived from an EMBL/GenBank/DDBJ whole genome shotgun (WGS) entry which is preliminary data.</text>
</comment>